<organism evidence="1">
    <name type="scientific">Hexamita inflata</name>
    <dbReference type="NCBI Taxonomy" id="28002"/>
    <lineage>
        <taxon>Eukaryota</taxon>
        <taxon>Metamonada</taxon>
        <taxon>Diplomonadida</taxon>
        <taxon>Hexamitidae</taxon>
        <taxon>Hexamitinae</taxon>
        <taxon>Hexamita</taxon>
    </lineage>
</organism>
<dbReference type="Proteomes" id="UP001642409">
    <property type="component" value="Unassembled WGS sequence"/>
</dbReference>
<proteinExistence type="predicted"/>
<dbReference type="EMBL" id="CAXDID020001003">
    <property type="protein sequence ID" value="CAL6116387.1"/>
    <property type="molecule type" value="Genomic_DNA"/>
</dbReference>
<evidence type="ECO:0000313" key="4">
    <source>
        <dbReference type="EMBL" id="CAL6116387.1"/>
    </source>
</evidence>
<dbReference type="EMBL" id="CATOUU010000410">
    <property type="protein sequence ID" value="CAI9928675.1"/>
    <property type="molecule type" value="Genomic_DNA"/>
</dbReference>
<sequence>MQNMINIMFISAIRYGQLMQKSDNNVCNKNLLFDNQQFEYCEKSKHLNTIEIDNNLVLSQQSSHIFIYTHGALDSQINAQVSFVKIFAVFGFNIEHQAIQDCNINISIDFQVVKAALICLECDLLIDSSNLTFIAVGNELSGVIYQSKKSLQIENSIIQNRFYSNKSAGLINTINSSLESFSVSKSKISYFNLLSSEFSGYFVAEMLNQVQLSVQNVIVCVQSITNTTGKSDIILQQIGSEQLACANFCKGGEYIVYGLCLDELVRGTITVSNQSQECVYPLQYDQNSCVCAEGYILNATFCFGLINRLTTLDIDIISNYTFMDLKLNQYMQGVERNIVLNYSLSDKNLAQNTTNVDNGLNANISAFNASIQILTDQEAQNNIDLINSQLDNASYVETQLVNNASFTDAYLTQSVVDLNTAFSRSRQYLETQLLNNISRFMSNLNANSSNLDSKFFNNMASLTSTFTSLDSKVTTNQNNLNAASTQQQAYLEQQLINNYTAQTSNLNSLLTGLRNDLTVMNSTQNGLVNGMRTDLNTFNANDNNAINGQTANVNNAHTRIDGNINEVNQLKGADNNLQYQINVLNSKNVQSVTFQNRNLPIGYYGAMVSVLFVCVDSDCRQVG</sequence>
<accession>A0AA86TBE2</accession>
<evidence type="ECO:0000313" key="5">
    <source>
        <dbReference type="Proteomes" id="UP001642409"/>
    </source>
</evidence>
<comment type="caution">
    <text evidence="1">The sequence shown here is derived from an EMBL/GenBank/DDBJ whole genome shotgun (WGS) entry which is preliminary data.</text>
</comment>
<evidence type="ECO:0000313" key="2">
    <source>
        <dbReference type="EMBL" id="CAI9928675.1"/>
    </source>
</evidence>
<evidence type="ECO:0000313" key="3">
    <source>
        <dbReference type="EMBL" id="CAL6116036.1"/>
    </source>
</evidence>
<dbReference type="EMBL" id="CAXDID020000943">
    <property type="protein sequence ID" value="CAL6116036.1"/>
    <property type="molecule type" value="Genomic_DNA"/>
</dbReference>
<keyword evidence="5" id="KW-1185">Reference proteome</keyword>
<dbReference type="AlphaFoldDB" id="A0AA86TBE2"/>
<protein>
    <submittedName>
        <fullName evidence="3">Hypothetical_protein</fullName>
    </submittedName>
</protein>
<dbReference type="EMBL" id="CATOUU010000024">
    <property type="protein sequence ID" value="CAI9913390.1"/>
    <property type="molecule type" value="Genomic_DNA"/>
</dbReference>
<gene>
    <name evidence="1" type="ORF">HINF_LOCUS1035</name>
    <name evidence="2" type="ORF">HINF_LOCUS16320</name>
    <name evidence="3" type="ORF">HINF_LOCUS78888</name>
    <name evidence="4" type="ORF">HINF_LOCUS79038</name>
</gene>
<name>A0AA86TBE2_9EUKA</name>
<evidence type="ECO:0000313" key="1">
    <source>
        <dbReference type="EMBL" id="CAI9913390.1"/>
    </source>
</evidence>
<reference evidence="3 5" key="2">
    <citation type="submission" date="2024-07" db="EMBL/GenBank/DDBJ databases">
        <authorList>
            <person name="Akdeniz Z."/>
        </authorList>
    </citation>
    <scope>NUCLEOTIDE SEQUENCE [LARGE SCALE GENOMIC DNA]</scope>
</reference>
<reference evidence="1" key="1">
    <citation type="submission" date="2023-06" db="EMBL/GenBank/DDBJ databases">
        <authorList>
            <person name="Kurt Z."/>
        </authorList>
    </citation>
    <scope>NUCLEOTIDE SEQUENCE</scope>
</reference>